<name>A0A4S8LGY6_DENBC</name>
<dbReference type="EMBL" id="ML179425">
    <property type="protein sequence ID" value="THU88013.1"/>
    <property type="molecule type" value="Genomic_DNA"/>
</dbReference>
<sequence>MSSSSPSSPSMNNKNIDALKFEVGCSEIRRYMSHRKIEKVFKFHNLTNLEAALIELAACAIRGVDKLALPVGSEVLMMGARPTGLILTQLNGTSGVLAANKSINPFSVFKLHSPFLARSGIRYCNAARGSVCAPRGASRGRGSFTSAQISTPPTFDGLTNGDAQSTTPPTTRGASRQASSFHKDRWGTEATIFLDCERVEQVQVVGLRKQQQQGFGVGIALSGSFCEMEGVEDLVALDD</sequence>
<keyword evidence="3" id="KW-1185">Reference proteome</keyword>
<feature type="compositionally biased region" description="Polar residues" evidence="1">
    <location>
        <begin position="143"/>
        <end position="153"/>
    </location>
</feature>
<evidence type="ECO:0000256" key="1">
    <source>
        <dbReference type="SAM" id="MobiDB-lite"/>
    </source>
</evidence>
<dbReference type="Gene3D" id="3.90.180.10">
    <property type="entry name" value="Medium-chain alcohol dehydrogenases, catalytic domain"/>
    <property type="match status" value="1"/>
</dbReference>
<feature type="region of interest" description="Disordered" evidence="1">
    <location>
        <begin position="135"/>
        <end position="181"/>
    </location>
</feature>
<accession>A0A4S8LGY6</accession>
<gene>
    <name evidence="2" type="ORF">K435DRAFT_866670</name>
</gene>
<dbReference type="Proteomes" id="UP000297245">
    <property type="component" value="Unassembled WGS sequence"/>
</dbReference>
<reference evidence="2 3" key="1">
    <citation type="journal article" date="2019" name="Nat. Ecol. Evol.">
        <title>Megaphylogeny resolves global patterns of mushroom evolution.</title>
        <authorList>
            <person name="Varga T."/>
            <person name="Krizsan K."/>
            <person name="Foldi C."/>
            <person name="Dima B."/>
            <person name="Sanchez-Garcia M."/>
            <person name="Sanchez-Ramirez S."/>
            <person name="Szollosi G.J."/>
            <person name="Szarkandi J.G."/>
            <person name="Papp V."/>
            <person name="Albert L."/>
            <person name="Andreopoulos W."/>
            <person name="Angelini C."/>
            <person name="Antonin V."/>
            <person name="Barry K.W."/>
            <person name="Bougher N.L."/>
            <person name="Buchanan P."/>
            <person name="Buyck B."/>
            <person name="Bense V."/>
            <person name="Catcheside P."/>
            <person name="Chovatia M."/>
            <person name="Cooper J."/>
            <person name="Damon W."/>
            <person name="Desjardin D."/>
            <person name="Finy P."/>
            <person name="Geml J."/>
            <person name="Haridas S."/>
            <person name="Hughes K."/>
            <person name="Justo A."/>
            <person name="Karasinski D."/>
            <person name="Kautmanova I."/>
            <person name="Kiss B."/>
            <person name="Kocsube S."/>
            <person name="Kotiranta H."/>
            <person name="LaButti K.M."/>
            <person name="Lechner B.E."/>
            <person name="Liimatainen K."/>
            <person name="Lipzen A."/>
            <person name="Lukacs Z."/>
            <person name="Mihaltcheva S."/>
            <person name="Morgado L.N."/>
            <person name="Niskanen T."/>
            <person name="Noordeloos M.E."/>
            <person name="Ohm R.A."/>
            <person name="Ortiz-Santana B."/>
            <person name="Ovrebo C."/>
            <person name="Racz N."/>
            <person name="Riley R."/>
            <person name="Savchenko A."/>
            <person name="Shiryaev A."/>
            <person name="Soop K."/>
            <person name="Spirin V."/>
            <person name="Szebenyi C."/>
            <person name="Tomsovsky M."/>
            <person name="Tulloss R.E."/>
            <person name="Uehling J."/>
            <person name="Grigoriev I.V."/>
            <person name="Vagvolgyi C."/>
            <person name="Papp T."/>
            <person name="Martin F.M."/>
            <person name="Miettinen O."/>
            <person name="Hibbett D.S."/>
            <person name="Nagy L.G."/>
        </authorList>
    </citation>
    <scope>NUCLEOTIDE SEQUENCE [LARGE SCALE GENOMIC DNA]</scope>
    <source>
        <strain evidence="2 3">CBS 962.96</strain>
    </source>
</reference>
<proteinExistence type="predicted"/>
<evidence type="ECO:0000313" key="2">
    <source>
        <dbReference type="EMBL" id="THU88013.1"/>
    </source>
</evidence>
<dbReference type="OrthoDB" id="5363962at2759"/>
<protein>
    <submittedName>
        <fullName evidence="2">Uncharacterized protein</fullName>
    </submittedName>
</protein>
<dbReference type="AlphaFoldDB" id="A0A4S8LGY6"/>
<organism evidence="2 3">
    <name type="scientific">Dendrothele bispora (strain CBS 962.96)</name>
    <dbReference type="NCBI Taxonomy" id="1314807"/>
    <lineage>
        <taxon>Eukaryota</taxon>
        <taxon>Fungi</taxon>
        <taxon>Dikarya</taxon>
        <taxon>Basidiomycota</taxon>
        <taxon>Agaricomycotina</taxon>
        <taxon>Agaricomycetes</taxon>
        <taxon>Agaricomycetidae</taxon>
        <taxon>Agaricales</taxon>
        <taxon>Agaricales incertae sedis</taxon>
        <taxon>Dendrothele</taxon>
    </lineage>
</organism>
<feature type="compositionally biased region" description="Polar residues" evidence="1">
    <location>
        <begin position="161"/>
        <end position="180"/>
    </location>
</feature>
<evidence type="ECO:0000313" key="3">
    <source>
        <dbReference type="Proteomes" id="UP000297245"/>
    </source>
</evidence>
<dbReference type="Gene3D" id="3.40.50.720">
    <property type="entry name" value="NAD(P)-binding Rossmann-like Domain"/>
    <property type="match status" value="1"/>
</dbReference>